<feature type="transmembrane region" description="Helical" evidence="1">
    <location>
        <begin position="334"/>
        <end position="357"/>
    </location>
</feature>
<reference evidence="2 4" key="1">
    <citation type="submission" date="2015-04" db="EMBL/GenBank/DDBJ databases">
        <title>Draft genome sequence of Rathayibacter toxicus strain FH-142 (AKA 70134 or CS 32), a Western Australian isolate.</title>
        <authorList>
            <consortium name="Consortium for Microbial Forensics and Genomics (microFORGE)"/>
            <person name="Knight B.M."/>
            <person name="Roberts D.P."/>
            <person name="Lin D."/>
            <person name="Hari K."/>
            <person name="Fletcher J."/>
            <person name="Melcher U."/>
            <person name="Blagden T."/>
            <person name="Luster D.G."/>
            <person name="Sechler A.J."/>
            <person name="Schneider W.L."/>
            <person name="Winegar R.A."/>
        </authorList>
    </citation>
    <scope>NUCLEOTIDE SEQUENCE [LARGE SCALE GENOMIC DNA]</scope>
    <source>
        <strain evidence="2 4">FH142</strain>
    </source>
</reference>
<feature type="transmembrane region" description="Helical" evidence="1">
    <location>
        <begin position="377"/>
        <end position="398"/>
    </location>
</feature>
<evidence type="ECO:0008006" key="6">
    <source>
        <dbReference type="Google" id="ProtNLM"/>
    </source>
</evidence>
<evidence type="ECO:0000313" key="3">
    <source>
        <dbReference type="EMBL" id="PPI16360.1"/>
    </source>
</evidence>
<feature type="transmembrane region" description="Helical" evidence="1">
    <location>
        <begin position="115"/>
        <end position="133"/>
    </location>
</feature>
<sequence length="413" mass="41051">MNRILVVSFAAFDAALSALIGLAIPLLTVTLLWSVQNGGGTDWTVFWRIAADTWLLGHGVALHAAFASDSVLAQGLPGGTEAFSVTVVPLALTLLVIGVGVRTGRRTQTSSAPRLALGSAVLGYATVACAVAFCASSPAASVDLVSGTLLPPLVFALGLAIGAVSVGDAGGGIGLREQLAKFFERLPEPTLSIAVLVLRGGVLAVAGVLSVAAALVAILLVAHYSSVVVVYEQLRPGVVGGLVVTLGQLAVLPNAVIWASAWLVGPGFALGVGSSVGPAGTLVGPLPSIPLLAALPQGEMALGFVGVAVPLSAGFLAGWRARSPLGAIVGERSILGWGTAAVCGIGVVGGVLLGLLAWLSSGAGGPGRLQQFGPDPILVGSVAALEFAIAAGIGLVSVRRGHTSLGSVPRRLA</sequence>
<dbReference type="Pfam" id="PF19877">
    <property type="entry name" value="DUF6350"/>
    <property type="match status" value="1"/>
</dbReference>
<feature type="transmembrane region" description="Helical" evidence="1">
    <location>
        <begin position="45"/>
        <end position="66"/>
    </location>
</feature>
<gene>
    <name evidence="3" type="ORF">C5C51_02860</name>
    <name evidence="2" type="ORF">VT73_04110</name>
</gene>
<keyword evidence="1" id="KW-1133">Transmembrane helix</keyword>
<dbReference type="KEGG" id="rtc:APU90_03385"/>
<dbReference type="Proteomes" id="UP000052979">
    <property type="component" value="Unassembled WGS sequence"/>
</dbReference>
<dbReference type="AlphaFoldDB" id="A0A0U1PUB8"/>
<feature type="transmembrane region" description="Helical" evidence="1">
    <location>
        <begin position="301"/>
        <end position="322"/>
    </location>
</feature>
<dbReference type="STRING" id="145458.APU90_03385"/>
<dbReference type="EMBL" id="PSWU01000004">
    <property type="protein sequence ID" value="PPI16360.1"/>
    <property type="molecule type" value="Genomic_DNA"/>
</dbReference>
<feature type="transmembrane region" description="Helical" evidence="1">
    <location>
        <begin position="6"/>
        <end position="33"/>
    </location>
</feature>
<dbReference type="eggNOG" id="COG3266">
    <property type="taxonomic scope" value="Bacteria"/>
</dbReference>
<feature type="transmembrane region" description="Helical" evidence="1">
    <location>
        <begin position="82"/>
        <end position="103"/>
    </location>
</feature>
<dbReference type="RefSeq" id="WP_042733886.1">
    <property type="nucleotide sequence ID" value="NZ_CP010848.1"/>
</dbReference>
<evidence type="ECO:0000313" key="5">
    <source>
        <dbReference type="Proteomes" id="UP000237966"/>
    </source>
</evidence>
<name>A0A0U1PUB8_9MICO</name>
<organism evidence="2 4">
    <name type="scientific">Rathayibacter toxicus</name>
    <dbReference type="NCBI Taxonomy" id="145458"/>
    <lineage>
        <taxon>Bacteria</taxon>
        <taxon>Bacillati</taxon>
        <taxon>Actinomycetota</taxon>
        <taxon>Actinomycetes</taxon>
        <taxon>Micrococcales</taxon>
        <taxon>Microbacteriaceae</taxon>
        <taxon>Rathayibacter</taxon>
    </lineage>
</organism>
<dbReference type="InterPro" id="IPR045931">
    <property type="entry name" value="DUF6350"/>
</dbReference>
<evidence type="ECO:0000313" key="2">
    <source>
        <dbReference type="EMBL" id="KKM46239.1"/>
    </source>
</evidence>
<keyword evidence="1" id="KW-0472">Membrane</keyword>
<feature type="transmembrane region" description="Helical" evidence="1">
    <location>
        <begin position="196"/>
        <end position="222"/>
    </location>
</feature>
<dbReference type="OrthoDB" id="3742900at2"/>
<accession>A0A0U1PUB8</accession>
<dbReference type="GeneID" id="93667747"/>
<dbReference type="EMBL" id="LBFI01000024">
    <property type="protein sequence ID" value="KKM46239.1"/>
    <property type="molecule type" value="Genomic_DNA"/>
</dbReference>
<reference evidence="3 5" key="2">
    <citation type="submission" date="2018-02" db="EMBL/GenBank/DDBJ databases">
        <title>Bacteriophage NCPPB3778 and a type I-E CRISPR drive the evolution of the US Biological Select Agent, Rathayibacter toxicus.</title>
        <authorList>
            <person name="Davis E.W.II."/>
            <person name="Tabima J.F."/>
            <person name="Weisberg A.J."/>
            <person name="Lopes L.D."/>
            <person name="Wiseman M.S."/>
            <person name="Wiseman M.S."/>
            <person name="Pupko T."/>
            <person name="Belcher M.S."/>
            <person name="Sechler A.J."/>
            <person name="Tancos M.A."/>
            <person name="Schroeder B.K."/>
            <person name="Murray T.D."/>
            <person name="Luster D.G."/>
            <person name="Schneider W.L."/>
            <person name="Rogers E."/>
            <person name="Andreote F.D."/>
            <person name="Grunwald N.J."/>
            <person name="Putnam M.L."/>
            <person name="Chang J.H."/>
        </authorList>
    </citation>
    <scope>NUCLEOTIDE SEQUENCE [LARGE SCALE GENOMIC DNA]</scope>
    <source>
        <strain evidence="3 5">FH99</strain>
    </source>
</reference>
<feature type="transmembrane region" description="Helical" evidence="1">
    <location>
        <begin position="242"/>
        <end position="264"/>
    </location>
</feature>
<feature type="transmembrane region" description="Helical" evidence="1">
    <location>
        <begin position="153"/>
        <end position="175"/>
    </location>
</feature>
<keyword evidence="1" id="KW-0812">Transmembrane</keyword>
<comment type="caution">
    <text evidence="2">The sequence shown here is derived from an EMBL/GenBank/DDBJ whole genome shotgun (WGS) entry which is preliminary data.</text>
</comment>
<evidence type="ECO:0000313" key="4">
    <source>
        <dbReference type="Proteomes" id="UP000052979"/>
    </source>
</evidence>
<keyword evidence="4" id="KW-1185">Reference proteome</keyword>
<evidence type="ECO:0000256" key="1">
    <source>
        <dbReference type="SAM" id="Phobius"/>
    </source>
</evidence>
<proteinExistence type="predicted"/>
<dbReference type="Proteomes" id="UP000237966">
    <property type="component" value="Unassembled WGS sequence"/>
</dbReference>
<protein>
    <recommendedName>
        <fullName evidence="6">Integral membrane protein</fullName>
    </recommendedName>
</protein>
<dbReference type="PATRIC" id="fig|145458.8.peg.942"/>
<feature type="transmembrane region" description="Helical" evidence="1">
    <location>
        <begin position="276"/>
        <end position="295"/>
    </location>
</feature>